<sequence length="60" mass="7318">MCISFKSKEKGWYTVSARHWRLMEEIHLYRQRQADMHYICQKNYIAILSYYVNNVNLCGI</sequence>
<organism evidence="1 2">
    <name type="scientific">Candidatus Andersenbacteria bacterium CG10_big_fil_rev_8_21_14_0_10_54_11</name>
    <dbReference type="NCBI Taxonomy" id="1974485"/>
    <lineage>
        <taxon>Bacteria</taxon>
        <taxon>Candidatus Anderseniibacteriota</taxon>
    </lineage>
</organism>
<protein>
    <submittedName>
        <fullName evidence="1">Uncharacterized protein</fullName>
    </submittedName>
</protein>
<dbReference type="AlphaFoldDB" id="A0A2M6WYX4"/>
<comment type="caution">
    <text evidence="1">The sequence shown here is derived from an EMBL/GenBank/DDBJ whole genome shotgun (WGS) entry which is preliminary data.</text>
</comment>
<name>A0A2M6WYX4_9BACT</name>
<evidence type="ECO:0000313" key="1">
    <source>
        <dbReference type="EMBL" id="PIT97965.1"/>
    </source>
</evidence>
<dbReference type="Proteomes" id="UP000230731">
    <property type="component" value="Unassembled WGS sequence"/>
</dbReference>
<evidence type="ECO:0000313" key="2">
    <source>
        <dbReference type="Proteomes" id="UP000230731"/>
    </source>
</evidence>
<gene>
    <name evidence="1" type="ORF">COT71_03420</name>
</gene>
<reference evidence="2" key="1">
    <citation type="submission" date="2017-09" db="EMBL/GenBank/DDBJ databases">
        <title>Depth-based differentiation of microbial function through sediment-hosted aquifers and enrichment of novel symbionts in the deep terrestrial subsurface.</title>
        <authorList>
            <person name="Probst A.J."/>
            <person name="Ladd B."/>
            <person name="Jarett J.K."/>
            <person name="Geller-Mcgrath D.E."/>
            <person name="Sieber C.M.K."/>
            <person name="Emerson J.B."/>
            <person name="Anantharaman K."/>
            <person name="Thomas B.C."/>
            <person name="Malmstrom R."/>
            <person name="Stieglmeier M."/>
            <person name="Klingl A."/>
            <person name="Woyke T."/>
            <person name="Ryan C.M."/>
            <person name="Banfield J.F."/>
        </authorList>
    </citation>
    <scope>NUCLEOTIDE SEQUENCE [LARGE SCALE GENOMIC DNA]</scope>
</reference>
<proteinExistence type="predicted"/>
<accession>A0A2M6WYX4</accession>
<dbReference type="EMBL" id="PEZP01000039">
    <property type="protein sequence ID" value="PIT97965.1"/>
    <property type="molecule type" value="Genomic_DNA"/>
</dbReference>